<dbReference type="GO" id="GO:0043190">
    <property type="term" value="C:ATP-binding cassette (ABC) transporter complex"/>
    <property type="evidence" value="ECO:0007669"/>
    <property type="project" value="InterPro"/>
</dbReference>
<sequence>MPSTQPDWSLDTASGKNTLVLSGVWLAKANKIPPFPEDGFKEAHQGVPVNIDMHNIQEWDTALIAFLWEVKQVAADAHLSFNHSSITDSARKLFELLPDHTNTVHPTERKKLSPLAWLGDVSLFAITEIGANSLIFWQSLMGLHKAFLRKAKLRTVDIWQNLQDSGPSALIIVGVVNFLIGAILAFVGTLQLQRFAAEAYTPNMIGIALVREMTPVMTAIVMAGRTGGSYAARISTMLGNEEIDALTVMGIPVSEYIILPAMIGLVFMLPILYLFGCLIGLIGGYTIIAIMLGNPLIGYINAILGAVTFSQFVFGFTKSIVFGAFIGISSCRIGLIAGRSAADVGIAATKAVVVGIVGVIALDAVFAVIADMVGI</sequence>
<dbReference type="PANTHER" id="PTHR30188">
    <property type="entry name" value="ABC TRANSPORTER PERMEASE PROTEIN-RELATED"/>
    <property type="match status" value="1"/>
</dbReference>
<feature type="transmembrane region" description="Helical" evidence="1">
    <location>
        <begin position="169"/>
        <end position="192"/>
    </location>
</feature>
<feature type="transmembrane region" description="Helical" evidence="1">
    <location>
        <begin position="351"/>
        <end position="370"/>
    </location>
</feature>
<protein>
    <submittedName>
        <fullName evidence="2">Permease MlaE</fullName>
    </submittedName>
</protein>
<evidence type="ECO:0000313" key="3">
    <source>
        <dbReference type="Proteomes" id="UP000516349"/>
    </source>
</evidence>
<name>A0A7H1NPJ3_9PROT</name>
<dbReference type="GO" id="GO:0005548">
    <property type="term" value="F:phospholipid transporter activity"/>
    <property type="evidence" value="ECO:0007669"/>
    <property type="project" value="TreeGrafter"/>
</dbReference>
<evidence type="ECO:0000256" key="1">
    <source>
        <dbReference type="SAM" id="Phobius"/>
    </source>
</evidence>
<dbReference type="KEGG" id="ebla:JGUZn3_04540"/>
<proteinExistence type="predicted"/>
<dbReference type="Proteomes" id="UP000516349">
    <property type="component" value="Chromosome"/>
</dbReference>
<dbReference type="Pfam" id="PF02405">
    <property type="entry name" value="MlaE"/>
    <property type="match status" value="1"/>
</dbReference>
<feature type="transmembrane region" description="Helical" evidence="1">
    <location>
        <begin position="204"/>
        <end position="223"/>
    </location>
</feature>
<feature type="transmembrane region" description="Helical" evidence="1">
    <location>
        <begin position="256"/>
        <end position="284"/>
    </location>
</feature>
<keyword evidence="1" id="KW-0472">Membrane</keyword>
<dbReference type="RefSeq" id="WP_203414132.1">
    <property type="nucleotide sequence ID" value="NZ_CP060244.1"/>
</dbReference>
<dbReference type="InterPro" id="IPR030802">
    <property type="entry name" value="Permease_MalE"/>
</dbReference>
<evidence type="ECO:0000313" key="2">
    <source>
        <dbReference type="EMBL" id="QNT77703.1"/>
    </source>
</evidence>
<dbReference type="PANTHER" id="PTHR30188:SF3">
    <property type="entry name" value="ABC TRANSPORTER PERMEASE"/>
    <property type="match status" value="1"/>
</dbReference>
<dbReference type="AlphaFoldDB" id="A0A7H1NPJ3"/>
<keyword evidence="1" id="KW-0812">Transmembrane</keyword>
<keyword evidence="3" id="KW-1185">Reference proteome</keyword>
<reference evidence="2 3" key="1">
    <citation type="submission" date="2020-08" db="EMBL/GenBank/DDBJ databases">
        <title>Complete genome sequence of Entomobacter blattae G55GP.</title>
        <authorList>
            <person name="Poehlein A."/>
            <person name="Guzman J."/>
            <person name="Daniel R."/>
            <person name="Vilcinskas A."/>
        </authorList>
    </citation>
    <scope>NUCLEOTIDE SEQUENCE [LARGE SCALE GENOMIC DNA]</scope>
    <source>
        <strain evidence="2 3">G55GP</strain>
    </source>
</reference>
<dbReference type="EMBL" id="CP060244">
    <property type="protein sequence ID" value="QNT77703.1"/>
    <property type="molecule type" value="Genomic_DNA"/>
</dbReference>
<keyword evidence="1" id="KW-1133">Transmembrane helix</keyword>
<organism evidence="2 3">
    <name type="scientific">Entomobacter blattae</name>
    <dbReference type="NCBI Taxonomy" id="2762277"/>
    <lineage>
        <taxon>Bacteria</taxon>
        <taxon>Pseudomonadati</taxon>
        <taxon>Pseudomonadota</taxon>
        <taxon>Alphaproteobacteria</taxon>
        <taxon>Acetobacterales</taxon>
        <taxon>Acetobacteraceae</taxon>
        <taxon>Entomobacter</taxon>
    </lineage>
</organism>
<feature type="transmembrane region" description="Helical" evidence="1">
    <location>
        <begin position="115"/>
        <end position="137"/>
    </location>
</feature>
<accession>A0A7H1NPJ3</accession>
<gene>
    <name evidence="2" type="ORF">JGUZn3_04540</name>
</gene>